<comment type="caution">
    <text evidence="1">Lacks conserved residue(s) required for the propagation of feature annotation.</text>
</comment>
<dbReference type="AlphaFoldDB" id="A0A0W0WN40"/>
<dbReference type="InterPro" id="IPR026026">
    <property type="entry name" value="HIT_Hint"/>
</dbReference>
<accession>A0A0W0WN40</accession>
<feature type="domain" description="HIT" evidence="2">
    <location>
        <begin position="35"/>
        <end position="104"/>
    </location>
</feature>
<protein>
    <submittedName>
        <fullName evidence="3">Diadenosine tetraphosphate (Ap4A) hydrolase-like HIT family hydrolase</fullName>
    </submittedName>
</protein>
<keyword evidence="4" id="KW-1185">Reference proteome</keyword>
<reference evidence="3 4" key="1">
    <citation type="submission" date="2015-11" db="EMBL/GenBank/DDBJ databases">
        <title>Genomic analysis of 38 Legionella species identifies large and diverse effector repertoires.</title>
        <authorList>
            <person name="Burstein D."/>
            <person name="Amaro F."/>
            <person name="Zusman T."/>
            <person name="Lifshitz Z."/>
            <person name="Cohen O."/>
            <person name="Gilbert J.A."/>
            <person name="Pupko T."/>
            <person name="Shuman H.A."/>
            <person name="Segal G."/>
        </authorList>
    </citation>
    <scope>NUCLEOTIDE SEQUENCE [LARGE SCALE GENOMIC DNA]</scope>
    <source>
        <strain evidence="3 4">ATCC 49506</strain>
    </source>
</reference>
<dbReference type="Gene3D" id="3.30.428.10">
    <property type="entry name" value="HIT-like"/>
    <property type="match status" value="1"/>
</dbReference>
<dbReference type="EMBL" id="LNYO01000022">
    <property type="protein sequence ID" value="KTD33748.1"/>
    <property type="molecule type" value="Genomic_DNA"/>
</dbReference>
<name>A0A0W0WN40_9GAMM</name>
<dbReference type="GO" id="GO:0016787">
    <property type="term" value="F:hydrolase activity"/>
    <property type="evidence" value="ECO:0007669"/>
    <property type="project" value="UniProtKB-KW"/>
</dbReference>
<dbReference type="InterPro" id="IPR036265">
    <property type="entry name" value="HIT-like_sf"/>
</dbReference>
<dbReference type="PATRIC" id="fig|45070.6.peg.2349"/>
<dbReference type="SUPFAM" id="SSF54197">
    <property type="entry name" value="HIT-like"/>
    <property type="match status" value="1"/>
</dbReference>
<dbReference type="RefSeq" id="WP_058505229.1">
    <property type="nucleotide sequence ID" value="NZ_CAAAIF010000007.1"/>
</dbReference>
<evidence type="ECO:0000313" key="3">
    <source>
        <dbReference type="EMBL" id="KTD33748.1"/>
    </source>
</evidence>
<dbReference type="InterPro" id="IPR011146">
    <property type="entry name" value="HIT-like"/>
</dbReference>
<gene>
    <name evidence="3" type="primary">hit1</name>
    <name evidence="3" type="ORF">Lnau_2225</name>
</gene>
<keyword evidence="3" id="KW-0378">Hydrolase</keyword>
<comment type="caution">
    <text evidence="3">The sequence shown here is derived from an EMBL/GenBank/DDBJ whole genome shotgun (WGS) entry which is preliminary data.</text>
</comment>
<organism evidence="3 4">
    <name type="scientific">Legionella nautarum</name>
    <dbReference type="NCBI Taxonomy" id="45070"/>
    <lineage>
        <taxon>Bacteria</taxon>
        <taxon>Pseudomonadati</taxon>
        <taxon>Pseudomonadota</taxon>
        <taxon>Gammaproteobacteria</taxon>
        <taxon>Legionellales</taxon>
        <taxon>Legionellaceae</taxon>
        <taxon>Legionella</taxon>
    </lineage>
</organism>
<proteinExistence type="predicted"/>
<evidence type="ECO:0000313" key="4">
    <source>
        <dbReference type="Proteomes" id="UP000054725"/>
    </source>
</evidence>
<dbReference type="STRING" id="45070.Lnau_2225"/>
<dbReference type="PROSITE" id="PS51084">
    <property type="entry name" value="HIT_2"/>
    <property type="match status" value="1"/>
</dbReference>
<dbReference type="Pfam" id="PF01230">
    <property type="entry name" value="HIT"/>
    <property type="match status" value="1"/>
</dbReference>
<sequence>MVFTTDNRIETNSVWLTDWELSRVYFKNEANFPWIILVPREENVQEIYQLSPTQRQILIEEIAVISQIMQDYFQPEKLNVGALGNIVSQLHIHVVARYKKDSAWPHSIWQPSLPASFYREEILAQHVKALKGMVSLSS</sequence>
<dbReference type="OrthoDB" id="9799145at2"/>
<dbReference type="Proteomes" id="UP000054725">
    <property type="component" value="Unassembled WGS sequence"/>
</dbReference>
<evidence type="ECO:0000256" key="1">
    <source>
        <dbReference type="PROSITE-ProRule" id="PRU00464"/>
    </source>
</evidence>
<evidence type="ECO:0000259" key="2">
    <source>
        <dbReference type="PROSITE" id="PS51084"/>
    </source>
</evidence>
<dbReference type="PIRSF" id="PIRSF000714">
    <property type="entry name" value="HIT"/>
    <property type="match status" value="1"/>
</dbReference>